<keyword evidence="5" id="KW-1185">Reference proteome</keyword>
<comment type="caution">
    <text evidence="3">The sequence shown here is derived from an EMBL/GenBank/DDBJ whole genome shotgun (WGS) entry which is preliminary data.</text>
</comment>
<reference evidence="2 5" key="1">
    <citation type="submission" date="2018-02" db="EMBL/GenBank/DDBJ databases">
        <title>Deep subsurface shale carbon reservoir microbial communities from Ohio and West Virginia, USA.</title>
        <authorList>
            <person name="Wrighton K."/>
        </authorList>
    </citation>
    <scope>NUCLEOTIDE SEQUENCE [LARGE SCALE GENOMIC DNA]</scope>
    <source>
        <strain evidence="2 5">UTICA-S1B6</strain>
    </source>
</reference>
<dbReference type="Proteomes" id="UP000239446">
    <property type="component" value="Unassembled WGS sequence"/>
</dbReference>
<organism evidence="3 4">
    <name type="scientific">Marinobacter persicus</name>
    <dbReference type="NCBI Taxonomy" id="930118"/>
    <lineage>
        <taxon>Bacteria</taxon>
        <taxon>Pseudomonadati</taxon>
        <taxon>Pseudomonadota</taxon>
        <taxon>Gammaproteobacteria</taxon>
        <taxon>Pseudomonadales</taxon>
        <taxon>Marinobacteraceae</taxon>
        <taxon>Marinobacter</taxon>
    </lineage>
</organism>
<gene>
    <name evidence="3" type="ORF">B0H24_10542</name>
    <name evidence="2" type="ORF">BY455_13430</name>
</gene>
<dbReference type="EMBL" id="PTIU01000054">
    <property type="protein sequence ID" value="PPK51039.1"/>
    <property type="molecule type" value="Genomic_DNA"/>
</dbReference>
<evidence type="ECO:0000313" key="4">
    <source>
        <dbReference type="Proteomes" id="UP000239446"/>
    </source>
</evidence>
<accession>A0A2S6G1W2</accession>
<dbReference type="Proteomes" id="UP000239648">
    <property type="component" value="Unassembled WGS sequence"/>
</dbReference>
<dbReference type="RefSeq" id="WP_104417592.1">
    <property type="nucleotide sequence ID" value="NZ_PTIT01000034.1"/>
</dbReference>
<proteinExistence type="predicted"/>
<dbReference type="EMBL" id="PTIT01000034">
    <property type="protein sequence ID" value="PPK50119.1"/>
    <property type="molecule type" value="Genomic_DNA"/>
</dbReference>
<feature type="chain" id="PRO_5015676592" description="Lipoprotein" evidence="1">
    <location>
        <begin position="18"/>
        <end position="173"/>
    </location>
</feature>
<evidence type="ECO:0008006" key="6">
    <source>
        <dbReference type="Google" id="ProtNLM"/>
    </source>
</evidence>
<protein>
    <recommendedName>
        <fullName evidence="6">Lipoprotein</fullName>
    </recommendedName>
</protein>
<evidence type="ECO:0000313" key="5">
    <source>
        <dbReference type="Proteomes" id="UP000239648"/>
    </source>
</evidence>
<reference evidence="3 4" key="2">
    <citation type="submission" date="2018-02" db="EMBL/GenBank/DDBJ databases">
        <title>Subsurface microbial communities from deep shales in Ohio and West Virginia, USA.</title>
        <authorList>
            <person name="Wrighton K."/>
        </authorList>
    </citation>
    <scope>NUCLEOTIDE SEQUENCE [LARGE SCALE GENOMIC DNA]</scope>
    <source>
        <strain evidence="3 4">UTICA-S1B9</strain>
    </source>
</reference>
<feature type="signal peptide" evidence="1">
    <location>
        <begin position="1"/>
        <end position="17"/>
    </location>
</feature>
<dbReference type="PROSITE" id="PS51257">
    <property type="entry name" value="PROKAR_LIPOPROTEIN"/>
    <property type="match status" value="1"/>
</dbReference>
<evidence type="ECO:0000313" key="3">
    <source>
        <dbReference type="EMBL" id="PPK51039.1"/>
    </source>
</evidence>
<sequence length="173" mass="19958">MKKFLVIILTIFLSACANTKYVVENPSNKTLVSQKIYEVKSEFGEHRIFGPVIEADYSGLLYNDKVSIQLMKTENNNYYLRVHNFHSGKGWKFIESITTLKKETIELQEVSQETPVCLSKGCSFTEVGFALLDKEKYLKGDRSLKIRINAKRWGTRVMEVPKEYIQAFMERAG</sequence>
<dbReference type="AlphaFoldDB" id="A0A2S6G1W2"/>
<evidence type="ECO:0000256" key="1">
    <source>
        <dbReference type="SAM" id="SignalP"/>
    </source>
</evidence>
<name>A0A2S6G1W2_9GAMM</name>
<evidence type="ECO:0000313" key="2">
    <source>
        <dbReference type="EMBL" id="PPK50119.1"/>
    </source>
</evidence>
<keyword evidence="1" id="KW-0732">Signal</keyword>